<reference evidence="1 2" key="1">
    <citation type="journal article" date="2017" name="Nat. Microbiol.">
        <title>Natural product diversity associated with the nematode symbionts Photorhabdus and Xenorhabdus.</title>
        <authorList>
            <person name="Tobias N.J."/>
            <person name="Wolff H."/>
            <person name="Djahanschiri B."/>
            <person name="Grundmann F."/>
            <person name="Kronenwerth M."/>
            <person name="Shi Y.M."/>
            <person name="Simonyi S."/>
            <person name="Grun P."/>
            <person name="Shapiro-Ilan D."/>
            <person name="Pidot S.J."/>
            <person name="Stinear T.P."/>
            <person name="Ebersberger I."/>
            <person name="Bode H.B."/>
        </authorList>
    </citation>
    <scope>NUCLEOTIDE SEQUENCE [LARGE SCALE GENOMIC DNA]</scope>
    <source>
        <strain evidence="1 2">DSM 17902</strain>
    </source>
</reference>
<evidence type="ECO:0000313" key="1">
    <source>
        <dbReference type="EMBL" id="PHM49395.1"/>
    </source>
</evidence>
<dbReference type="AlphaFoldDB" id="A0A2D0JSU8"/>
<proteinExistence type="predicted"/>
<keyword evidence="2" id="KW-1185">Reference proteome</keyword>
<evidence type="ECO:0000313" key="2">
    <source>
        <dbReference type="Proteomes" id="UP000221980"/>
    </source>
</evidence>
<sequence>MAGENDILAVKLVSKNRYAEILLHDQKRIFLLYINQCYNKKSLMY</sequence>
<accession>A0A2D0JSU8</accession>
<dbReference type="EMBL" id="NITZ01000005">
    <property type="protein sequence ID" value="PHM49395.1"/>
    <property type="molecule type" value="Genomic_DNA"/>
</dbReference>
<protein>
    <submittedName>
        <fullName evidence="1">Uncharacterized protein</fullName>
    </submittedName>
</protein>
<gene>
    <name evidence="1" type="ORF">Xmir_01315</name>
</gene>
<dbReference type="Proteomes" id="UP000221980">
    <property type="component" value="Unassembled WGS sequence"/>
</dbReference>
<name>A0A2D0JSU8_9GAMM</name>
<organism evidence="1 2">
    <name type="scientific">Xenorhabdus miraniensis</name>
    <dbReference type="NCBI Taxonomy" id="351674"/>
    <lineage>
        <taxon>Bacteria</taxon>
        <taxon>Pseudomonadati</taxon>
        <taxon>Pseudomonadota</taxon>
        <taxon>Gammaproteobacteria</taxon>
        <taxon>Enterobacterales</taxon>
        <taxon>Morganellaceae</taxon>
        <taxon>Xenorhabdus</taxon>
    </lineage>
</organism>
<comment type="caution">
    <text evidence="1">The sequence shown here is derived from an EMBL/GenBank/DDBJ whole genome shotgun (WGS) entry which is preliminary data.</text>
</comment>